<name>A0A371F0P5_MUCPR</name>
<evidence type="ECO:0000313" key="1">
    <source>
        <dbReference type="EMBL" id="RDX71865.1"/>
    </source>
</evidence>
<dbReference type="EMBL" id="QJKJ01011170">
    <property type="protein sequence ID" value="RDX71865.1"/>
    <property type="molecule type" value="Genomic_DNA"/>
</dbReference>
<sequence>VCGFIWFFVDDNVYNHITSEIHARTLWEKIEPLYASKCENNKLFLLNSIEFEVQGRHFPMSGMSIKFEDEILALLLNFLPES</sequence>
<feature type="non-terminal residue" evidence="1">
    <location>
        <position position="1"/>
    </location>
</feature>
<organism evidence="1 2">
    <name type="scientific">Mucuna pruriens</name>
    <name type="common">Velvet bean</name>
    <name type="synonym">Dolichos pruriens</name>
    <dbReference type="NCBI Taxonomy" id="157652"/>
    <lineage>
        <taxon>Eukaryota</taxon>
        <taxon>Viridiplantae</taxon>
        <taxon>Streptophyta</taxon>
        <taxon>Embryophyta</taxon>
        <taxon>Tracheophyta</taxon>
        <taxon>Spermatophyta</taxon>
        <taxon>Magnoliopsida</taxon>
        <taxon>eudicotyledons</taxon>
        <taxon>Gunneridae</taxon>
        <taxon>Pentapetalae</taxon>
        <taxon>rosids</taxon>
        <taxon>fabids</taxon>
        <taxon>Fabales</taxon>
        <taxon>Fabaceae</taxon>
        <taxon>Papilionoideae</taxon>
        <taxon>50 kb inversion clade</taxon>
        <taxon>NPAAA clade</taxon>
        <taxon>indigoferoid/millettioid clade</taxon>
        <taxon>Phaseoleae</taxon>
        <taxon>Mucuna</taxon>
    </lineage>
</organism>
<evidence type="ECO:0000313" key="2">
    <source>
        <dbReference type="Proteomes" id="UP000257109"/>
    </source>
</evidence>
<accession>A0A371F0P5</accession>
<proteinExistence type="predicted"/>
<dbReference type="AlphaFoldDB" id="A0A371F0P5"/>
<dbReference type="OrthoDB" id="1430461at2759"/>
<protein>
    <submittedName>
        <fullName evidence="1">Uncharacterized protein</fullName>
    </submittedName>
</protein>
<gene>
    <name evidence="1" type="ORF">CR513_48734</name>
</gene>
<keyword evidence="2" id="KW-1185">Reference proteome</keyword>
<reference evidence="1" key="1">
    <citation type="submission" date="2018-05" db="EMBL/GenBank/DDBJ databases">
        <title>Draft genome of Mucuna pruriens seed.</title>
        <authorList>
            <person name="Nnadi N.E."/>
            <person name="Vos R."/>
            <person name="Hasami M.H."/>
            <person name="Devisetty U.K."/>
            <person name="Aguiy J.C."/>
        </authorList>
    </citation>
    <scope>NUCLEOTIDE SEQUENCE [LARGE SCALE GENOMIC DNA]</scope>
    <source>
        <strain evidence="1">JCA_2017</strain>
    </source>
</reference>
<comment type="caution">
    <text evidence="1">The sequence shown here is derived from an EMBL/GenBank/DDBJ whole genome shotgun (WGS) entry which is preliminary data.</text>
</comment>
<dbReference type="Proteomes" id="UP000257109">
    <property type="component" value="Unassembled WGS sequence"/>
</dbReference>